<accession>A0A7X6HY89</accession>
<evidence type="ECO:0000313" key="2">
    <source>
        <dbReference type="EMBL" id="NJQ05351.1"/>
    </source>
</evidence>
<keyword evidence="3" id="KW-1185">Reference proteome</keyword>
<dbReference type="Pfam" id="PF13560">
    <property type="entry name" value="HTH_31"/>
    <property type="match status" value="1"/>
</dbReference>
<evidence type="ECO:0000313" key="3">
    <source>
        <dbReference type="Proteomes" id="UP000578686"/>
    </source>
</evidence>
<organism evidence="2 3">
    <name type="scientific">Streptomyces lonarensis</name>
    <dbReference type="NCBI Taxonomy" id="700599"/>
    <lineage>
        <taxon>Bacteria</taxon>
        <taxon>Bacillati</taxon>
        <taxon>Actinomycetota</taxon>
        <taxon>Actinomycetes</taxon>
        <taxon>Kitasatosporales</taxon>
        <taxon>Streptomycetaceae</taxon>
        <taxon>Streptomyces</taxon>
    </lineage>
</organism>
<dbReference type="Gene3D" id="1.10.260.40">
    <property type="entry name" value="lambda repressor-like DNA-binding domains"/>
    <property type="match status" value="1"/>
</dbReference>
<dbReference type="GO" id="GO:0003677">
    <property type="term" value="F:DNA binding"/>
    <property type="evidence" value="ECO:0007669"/>
    <property type="project" value="InterPro"/>
</dbReference>
<dbReference type="SMART" id="SM00530">
    <property type="entry name" value="HTH_XRE"/>
    <property type="match status" value="1"/>
</dbReference>
<dbReference type="Gene3D" id="3.30.450.180">
    <property type="match status" value="1"/>
</dbReference>
<dbReference type="InterPro" id="IPR010982">
    <property type="entry name" value="Lambda_DNA-bd_dom_sf"/>
</dbReference>
<comment type="caution">
    <text evidence="2">The sequence shown here is derived from an EMBL/GenBank/DDBJ whole genome shotgun (WGS) entry which is preliminary data.</text>
</comment>
<evidence type="ECO:0000259" key="1">
    <source>
        <dbReference type="SMART" id="SM00530"/>
    </source>
</evidence>
<gene>
    <name evidence="2" type="ORF">HCN56_07115</name>
</gene>
<dbReference type="PANTHER" id="PTHR35010">
    <property type="entry name" value="BLL4672 PROTEIN-RELATED"/>
    <property type="match status" value="1"/>
</dbReference>
<dbReference type="InterPro" id="IPR041413">
    <property type="entry name" value="MLTR_LBD"/>
</dbReference>
<protein>
    <submittedName>
        <fullName evidence="2">Helix-turn-helix domain-containing protein</fullName>
    </submittedName>
</protein>
<name>A0A7X6HY89_9ACTN</name>
<dbReference type="AlphaFoldDB" id="A0A7X6HY89"/>
<dbReference type="Proteomes" id="UP000578686">
    <property type="component" value="Unassembled WGS sequence"/>
</dbReference>
<dbReference type="PANTHER" id="PTHR35010:SF2">
    <property type="entry name" value="BLL4672 PROTEIN"/>
    <property type="match status" value="1"/>
</dbReference>
<proteinExistence type="predicted"/>
<reference evidence="2 3" key="1">
    <citation type="submission" date="2020-03" db="EMBL/GenBank/DDBJ databases">
        <title>Draft genome of Streptomyces sp. ventii, isolated from the Axial Seamount in the Pacific Ocean, and resequencing of the two type strains Streptomyces lonarensis strain NCL 716 and Streptomyces bohaiensis strain 11A07.</title>
        <authorList>
            <person name="Loughran R.M."/>
            <person name="Pfannmuller K.M."/>
            <person name="Wasson B.J."/>
            <person name="Deadmond M.C."/>
            <person name="Paddock B.E."/>
            <person name="Koyack M.J."/>
            <person name="Gallegos D.A."/>
            <person name="Mitchell E.A."/>
            <person name="Ushijima B."/>
            <person name="Saw J.H."/>
            <person name="Mcphail K.L."/>
            <person name="Videau P."/>
        </authorList>
    </citation>
    <scope>NUCLEOTIDE SEQUENCE [LARGE SCALE GENOMIC DNA]</scope>
    <source>
        <strain evidence="2 3">NCL716</strain>
    </source>
</reference>
<dbReference type="Pfam" id="PF17765">
    <property type="entry name" value="MLTR_LBD"/>
    <property type="match status" value="1"/>
</dbReference>
<feature type="domain" description="HTH cro/C1-type" evidence="1">
    <location>
        <begin position="9"/>
        <end position="81"/>
    </location>
</feature>
<dbReference type="RefSeq" id="WP_167968638.1">
    <property type="nucleotide sequence ID" value="NZ_BHZG01000043.1"/>
</dbReference>
<sequence length="291" mass="32299">MDRDALADFLRRRREALRPEDVGLPPGVRRRTSGLRREEVAHLAVMSVDYYTRLEQRRGPQPSARLLSGLARSLRLSNDERDHLYRLAGHHAPAATDGPAGVAPGLLRVLESLGDSPGLVLTDLGVTLAQNRMAVALLGDTARFSGPARSAIHRWFMDPAERARYPENDRDRQSRAQVANLRVAHSVHGPRSQADALVRLLRRESSEFAGLWERHEVARRFADRKTLLHPEVGAIELDCQVLFTEDRAQTLLVFTAEPRTEAHGKLQLLSVLGADSYSPAAGSPGARAQEW</sequence>
<dbReference type="EMBL" id="JAAVJD010000034">
    <property type="protein sequence ID" value="NJQ05351.1"/>
    <property type="molecule type" value="Genomic_DNA"/>
</dbReference>
<dbReference type="InterPro" id="IPR001387">
    <property type="entry name" value="Cro/C1-type_HTH"/>
</dbReference>